<evidence type="ECO:0000313" key="4">
    <source>
        <dbReference type="Proteomes" id="UP001596472"/>
    </source>
</evidence>
<dbReference type="Proteomes" id="UP001596472">
    <property type="component" value="Unassembled WGS sequence"/>
</dbReference>
<dbReference type="InterPro" id="IPR013425">
    <property type="entry name" value="Autotrns_rpt"/>
</dbReference>
<evidence type="ECO:0000256" key="1">
    <source>
        <dbReference type="ARBA" id="ARBA00022729"/>
    </source>
</evidence>
<gene>
    <name evidence="3" type="ORF">ACFQY0_16245</name>
</gene>
<dbReference type="RefSeq" id="WP_379714502.1">
    <property type="nucleotide sequence ID" value="NZ_JBHTBS010000009.1"/>
</dbReference>
<protein>
    <submittedName>
        <fullName evidence="3">Beta strand repeat-containing protein</fullName>
    </submittedName>
</protein>
<reference evidence="4" key="1">
    <citation type="journal article" date="2019" name="Int. J. Syst. Evol. Microbiol.">
        <title>The Global Catalogue of Microorganisms (GCM) 10K type strain sequencing project: providing services to taxonomists for standard genome sequencing and annotation.</title>
        <authorList>
            <consortium name="The Broad Institute Genomics Platform"/>
            <consortium name="The Broad Institute Genome Sequencing Center for Infectious Disease"/>
            <person name="Wu L."/>
            <person name="Ma J."/>
        </authorList>
    </citation>
    <scope>NUCLEOTIDE SEQUENCE [LARGE SCALE GENOMIC DNA]</scope>
    <source>
        <strain evidence="4">CGMCC 4.1467</strain>
    </source>
</reference>
<dbReference type="NCBIfam" id="TIGR02601">
    <property type="entry name" value="autotrns_rpt"/>
    <property type="match status" value="1"/>
</dbReference>
<dbReference type="EMBL" id="JBHTBS010000009">
    <property type="protein sequence ID" value="MFC7338747.1"/>
    <property type="molecule type" value="Genomic_DNA"/>
</dbReference>
<name>A0ABW2LCN3_9BACT</name>
<accession>A0ABW2LCN3</accession>
<proteinExistence type="predicted"/>
<feature type="chain" id="PRO_5046950935" evidence="2">
    <location>
        <begin position="28"/>
        <end position="1213"/>
    </location>
</feature>
<keyword evidence="4" id="KW-1185">Reference proteome</keyword>
<sequence length="1213" mass="123187">MKSNKPLNNPMLTLGAVLLGGLSSANADILAGYDFGSAGSGTNTLSATTVASGASASAVSGAGAASDFILQTTLGDNTGFAASGTAFGATDAGNFSGTANDATGEDLATAIADGDYVTVTVTADVPGTLNVSGFSIAAAIANLTNGRPAEFFNVVAQVNGGNTWEASGALFPADQEITVVQGLGDWDDFYVDLSSNSALQGVDSVEFRVYFWGGSSDSSSSRTNYDQIVVEGSIGTPSTPFWQVDGNGNWTTPANWIPSVPNGAGAIARFSDSLPLTGPISVALDAPVTVGDLILDSAQPITLAGPSALTLDGSGQTNVSSSAGSHELTAAVSLSDPLQVDLAGVSMLDISGALSGGAPVTVAGGGRLRLSGDLSGFSGGLIADGGTLEVSSSGINADISINTGSTLAGEGSHTGTLNLADGSFLSINPVSAEAFTTGTLSPAGTTSVVFDSFPSTAGVFTVINYGNYGGTVNTDFVLENSANYRTPNFVNDSANGRITYDAAFETHSWTGEDATNPTYWDVGISENWSSSDKKYFDFDHVVFGDDGAGYLDVQSNVSPGTVSFANDFYDYFVEDLVANEQSIRAAEGGINVTGEGYVDLNVKITGETDITHSGYGTLTLGGGEVDNDFVGTVTVDGEGILKNARFQADINSLGDFGNTFSFSNGSVFDINPASGTGATDNGYKSYAKGSFVFGDGTTLTNSSAITARNAFDDELVFGGDVTIDGYGRLDIDGDIEVTGTDIVITANNTTGSVLGTSNAGKSIAEWVVNAGILFASHDASFGEAVVTINSGGAITGNIGSAGGGITNIANAITLNGGELRANQNDTTSHYSGTVTVTDYSRIDPNRDNRTVILSGVLAESGFGGDLGIGDGTTVIASTLDASGFTGDFILDETGTLELGDTVNLVQDVVIDNFGGNKVIQLSAGNSAEISGDISVLDADAEQFDLFVAEALDTLTISGVVSGSGAAGVTKTGAGTVMLTNVNSYIGDTTVYAGVLSLGDGTNATELEDTADVRLMGAATLDLNFTGTDQIDMLFINGVGQASGTWGAIGSGADHESGFITGTGMIEVLTEGSIYDLWVGSFAGLTDSDPNVDSDGGGFETAFEYVWGGDPTNPEDDRELAPTSVLDEAGSLVFTGRLSDLAAGDPNTSIVIEYGSDLTGWTEATDGVDGVTITIVPDVYEPGIAQVTVSLPASLAVEGKLFVRMEATIVMPTP</sequence>
<comment type="caution">
    <text evidence="3">The sequence shown here is derived from an EMBL/GenBank/DDBJ whole genome shotgun (WGS) entry which is preliminary data.</text>
</comment>
<keyword evidence="1 2" id="KW-0732">Signal</keyword>
<evidence type="ECO:0000313" key="3">
    <source>
        <dbReference type="EMBL" id="MFC7338747.1"/>
    </source>
</evidence>
<feature type="signal peptide" evidence="2">
    <location>
        <begin position="1"/>
        <end position="27"/>
    </location>
</feature>
<organism evidence="3 4">
    <name type="scientific">Haloferula chungangensis</name>
    <dbReference type="NCBI Taxonomy" id="1048331"/>
    <lineage>
        <taxon>Bacteria</taxon>
        <taxon>Pseudomonadati</taxon>
        <taxon>Verrucomicrobiota</taxon>
        <taxon>Verrucomicrobiia</taxon>
        <taxon>Verrucomicrobiales</taxon>
        <taxon>Verrucomicrobiaceae</taxon>
        <taxon>Haloferula</taxon>
    </lineage>
</organism>
<dbReference type="Pfam" id="PF12951">
    <property type="entry name" value="PATR"/>
    <property type="match status" value="2"/>
</dbReference>
<evidence type="ECO:0000256" key="2">
    <source>
        <dbReference type="SAM" id="SignalP"/>
    </source>
</evidence>